<comment type="caution">
    <text evidence="1">The sequence shown here is derived from an EMBL/GenBank/DDBJ whole genome shotgun (WGS) entry which is preliminary data.</text>
</comment>
<dbReference type="AlphaFoldDB" id="A0ABD1TCC3"/>
<organism evidence="1 2">
    <name type="scientific">Forsythia ovata</name>
    <dbReference type="NCBI Taxonomy" id="205694"/>
    <lineage>
        <taxon>Eukaryota</taxon>
        <taxon>Viridiplantae</taxon>
        <taxon>Streptophyta</taxon>
        <taxon>Embryophyta</taxon>
        <taxon>Tracheophyta</taxon>
        <taxon>Spermatophyta</taxon>
        <taxon>Magnoliopsida</taxon>
        <taxon>eudicotyledons</taxon>
        <taxon>Gunneridae</taxon>
        <taxon>Pentapetalae</taxon>
        <taxon>asterids</taxon>
        <taxon>lamiids</taxon>
        <taxon>Lamiales</taxon>
        <taxon>Oleaceae</taxon>
        <taxon>Forsythieae</taxon>
        <taxon>Forsythia</taxon>
    </lineage>
</organism>
<gene>
    <name evidence="1" type="ORF">Fot_33847</name>
</gene>
<evidence type="ECO:0000313" key="2">
    <source>
        <dbReference type="Proteomes" id="UP001604277"/>
    </source>
</evidence>
<accession>A0ABD1TCC3</accession>
<dbReference type="Proteomes" id="UP001604277">
    <property type="component" value="Unassembled WGS sequence"/>
</dbReference>
<evidence type="ECO:0000313" key="1">
    <source>
        <dbReference type="EMBL" id="KAL2510200.1"/>
    </source>
</evidence>
<name>A0ABD1TCC3_9LAMI</name>
<proteinExistence type="predicted"/>
<protein>
    <submittedName>
        <fullName evidence="1">Uncharacterized protein</fullName>
    </submittedName>
</protein>
<sequence length="149" mass="17102">MGELVVKRACEQLESIATPKISPLVNKKNNVLGSMALDFKSMETRNEMEKKIVRLFGFEIDPSKTDDQKGFAEGCKSVKSEKKLECQYCSKLSVVEINWVWPIVGNYHVCFQETKQILKLSTYVEIANFCFLRISRPPHQTRTEGEHLD</sequence>
<dbReference type="EMBL" id="JBFOLJ010000009">
    <property type="protein sequence ID" value="KAL2510200.1"/>
    <property type="molecule type" value="Genomic_DNA"/>
</dbReference>
<keyword evidence="2" id="KW-1185">Reference proteome</keyword>
<reference evidence="2" key="1">
    <citation type="submission" date="2024-07" db="EMBL/GenBank/DDBJ databases">
        <title>Two chromosome-level genome assemblies of Korean endemic species Abeliophyllum distichum and Forsythia ovata (Oleaceae).</title>
        <authorList>
            <person name="Jang H."/>
        </authorList>
    </citation>
    <scope>NUCLEOTIDE SEQUENCE [LARGE SCALE GENOMIC DNA]</scope>
</reference>